<keyword evidence="2" id="KW-0732">Signal</keyword>
<name>A0AAJ7U9Q6_PETMA</name>
<protein>
    <submittedName>
        <fullName evidence="4">Glycoprotein integral membrane protein 1</fullName>
    </submittedName>
</protein>
<dbReference type="InterPro" id="IPR042319">
    <property type="entry name" value="GINM1"/>
</dbReference>
<accession>A0AAJ7U9Q6</accession>
<dbReference type="RefSeq" id="XP_032832451.1">
    <property type="nucleotide sequence ID" value="XM_032976560.1"/>
</dbReference>
<feature type="signal peptide" evidence="2">
    <location>
        <begin position="1"/>
        <end position="23"/>
    </location>
</feature>
<feature type="transmembrane region" description="Helical" evidence="1">
    <location>
        <begin position="249"/>
        <end position="277"/>
    </location>
</feature>
<evidence type="ECO:0000256" key="1">
    <source>
        <dbReference type="SAM" id="Phobius"/>
    </source>
</evidence>
<gene>
    <name evidence="4" type="primary">GINM1</name>
</gene>
<dbReference type="Proteomes" id="UP001318040">
    <property type="component" value="Chromosome 60"/>
</dbReference>
<sequence>MAKAGAVVLFAVFANAAFVGVSAESNAQINVLVQSLNQSRQFEVRLDVTVSEGKVSVNTHPVGSNVVTRVDCQADVAELATDGVSVLQQWSSPVSLRVLVLESPISGQPGRPGIVAQLQVTDIDSTQVTQALVPMLEVTFGMSQNEVRRATWSVPMEESMLYSMPRDADTYGTLPNTPGKELPAGPLQTTSHYPMGQAETTLEEAAAPGKLPETPLRAEPPSSYKLVCQRAEMLRQEVCRLWRSLWQQALPLVCGAALLVVVGALGGTVIVLGLRVLCPHAHDSKFDSKAFYVDNLQMDFQPLIVDKKGTPC</sequence>
<dbReference type="CTD" id="116254"/>
<keyword evidence="3" id="KW-1185">Reference proteome</keyword>
<organism evidence="3 4">
    <name type="scientific">Petromyzon marinus</name>
    <name type="common">Sea lamprey</name>
    <dbReference type="NCBI Taxonomy" id="7757"/>
    <lineage>
        <taxon>Eukaryota</taxon>
        <taxon>Metazoa</taxon>
        <taxon>Chordata</taxon>
        <taxon>Craniata</taxon>
        <taxon>Vertebrata</taxon>
        <taxon>Cyclostomata</taxon>
        <taxon>Hyperoartia</taxon>
        <taxon>Petromyzontiformes</taxon>
        <taxon>Petromyzontidae</taxon>
        <taxon>Petromyzon</taxon>
    </lineage>
</organism>
<proteinExistence type="predicted"/>
<evidence type="ECO:0000313" key="3">
    <source>
        <dbReference type="Proteomes" id="UP001318040"/>
    </source>
</evidence>
<dbReference type="GeneID" id="116955466"/>
<feature type="chain" id="PRO_5042572791" evidence="2">
    <location>
        <begin position="24"/>
        <end position="312"/>
    </location>
</feature>
<keyword evidence="1" id="KW-0472">Membrane</keyword>
<keyword evidence="1" id="KW-1133">Transmembrane helix</keyword>
<evidence type="ECO:0000313" key="4">
    <source>
        <dbReference type="RefSeq" id="XP_032832451.1"/>
    </source>
</evidence>
<evidence type="ECO:0000256" key="2">
    <source>
        <dbReference type="SAM" id="SignalP"/>
    </source>
</evidence>
<dbReference type="AlphaFoldDB" id="A0AAJ7U9Q6"/>
<dbReference type="PANTHER" id="PTHR28549:SF1">
    <property type="entry name" value="GLYCOPROTEIN INTEGRAL MEMBRANE PROTEIN 1"/>
    <property type="match status" value="1"/>
</dbReference>
<reference evidence="4" key="1">
    <citation type="submission" date="2025-08" db="UniProtKB">
        <authorList>
            <consortium name="RefSeq"/>
        </authorList>
    </citation>
    <scope>IDENTIFICATION</scope>
    <source>
        <tissue evidence="4">Sperm</tissue>
    </source>
</reference>
<keyword evidence="1" id="KW-0812">Transmembrane</keyword>
<dbReference type="PANTHER" id="PTHR28549">
    <property type="entry name" value="GLYCOPROTEIN INTEGRAL MEMBRANE PROTEIN 1"/>
    <property type="match status" value="1"/>
</dbReference>
<dbReference type="KEGG" id="pmrn:116955466"/>